<name>A0AB34G3I0_9HYPO</name>
<feature type="transmembrane region" description="Helical" evidence="2">
    <location>
        <begin position="90"/>
        <end position="114"/>
    </location>
</feature>
<dbReference type="InterPro" id="IPR038967">
    <property type="entry name" value="Dsc4-like"/>
</dbReference>
<dbReference type="GO" id="GO:0005783">
    <property type="term" value="C:endoplasmic reticulum"/>
    <property type="evidence" value="ECO:0007669"/>
    <property type="project" value="TreeGrafter"/>
</dbReference>
<reference evidence="4" key="1">
    <citation type="submission" date="2023-01" db="EMBL/GenBank/DDBJ databases">
        <title>The growth and conidiation of Purpureocillium lavendulum are regulated by nitrogen source and histone H3K14 acetylation.</title>
        <authorList>
            <person name="Tang P."/>
            <person name="Han J."/>
            <person name="Zhang C."/>
            <person name="Tang P."/>
            <person name="Qi F."/>
            <person name="Zhang K."/>
            <person name="Liang L."/>
        </authorList>
    </citation>
    <scope>NUCLEOTIDE SEQUENCE</scope>
    <source>
        <strain evidence="4">YMF1.00683</strain>
    </source>
</reference>
<evidence type="ECO:0000313" key="4">
    <source>
        <dbReference type="EMBL" id="KAJ6445808.1"/>
    </source>
</evidence>
<dbReference type="GO" id="GO:0032933">
    <property type="term" value="P:SREBP signaling pathway"/>
    <property type="evidence" value="ECO:0007669"/>
    <property type="project" value="InterPro"/>
</dbReference>
<dbReference type="GO" id="GO:0044695">
    <property type="term" value="C:Dsc E3 ubiquitin ligase complex"/>
    <property type="evidence" value="ECO:0007669"/>
    <property type="project" value="InterPro"/>
</dbReference>
<organism evidence="4 5">
    <name type="scientific">Purpureocillium lavendulum</name>
    <dbReference type="NCBI Taxonomy" id="1247861"/>
    <lineage>
        <taxon>Eukaryota</taxon>
        <taxon>Fungi</taxon>
        <taxon>Dikarya</taxon>
        <taxon>Ascomycota</taxon>
        <taxon>Pezizomycotina</taxon>
        <taxon>Sordariomycetes</taxon>
        <taxon>Hypocreomycetidae</taxon>
        <taxon>Hypocreales</taxon>
        <taxon>Ophiocordycipitaceae</taxon>
        <taxon>Purpureocillium</taxon>
    </lineage>
</organism>
<comment type="caution">
    <text evidence="4">The sequence shown here is derived from an EMBL/GenBank/DDBJ whole genome shotgun (WGS) entry which is preliminary data.</text>
</comment>
<keyword evidence="5" id="KW-1185">Reference proteome</keyword>
<feature type="compositionally biased region" description="Acidic residues" evidence="1">
    <location>
        <begin position="36"/>
        <end position="57"/>
    </location>
</feature>
<dbReference type="InterPro" id="IPR013715">
    <property type="entry name" value="DUF1746"/>
</dbReference>
<sequence>MSDDDAVPSRTARGDGTSSRAPGADAAYSPPVDRGDDPDDNAADANVDADADADPDADVALSPSRDRSESRRRRKKRSRKKRNPGLAKKLFFITHLLKTLDLVVFAELSALYYMECSMFRFLLRAAGQYTYLTPKDDSFPFFLPSGRVHVLLVLIPNLICMALHMFGHLPRGPGFHRGYQHGGLIIDFVGQRPPTYRLYYVLADVVILAVQCLMLTVHTQREKLRVALKTFRPLVPDIAQELATARSAEDLDAEERGVLQNAPGMDMDVEDDDVELQPLSSNMQEGEGSAQMEGSGSLVRPVTSEASSRSQMSDIINSGNAVLGEYHIIRSLASAAEQSRSIVANSLQTMGYGATVAALRARRQGAAAQAATLHPNR</sequence>
<dbReference type="AlphaFoldDB" id="A0AB34G3I0"/>
<feature type="transmembrane region" description="Helical" evidence="2">
    <location>
        <begin position="148"/>
        <end position="167"/>
    </location>
</feature>
<keyword evidence="2 4" id="KW-0812">Transmembrane</keyword>
<protein>
    <submittedName>
        <fullName evidence="4">Ferric reductase transmembrane component</fullName>
    </submittedName>
</protein>
<accession>A0AB34G3I0</accession>
<gene>
    <name evidence="4" type="ORF">O9K51_00571</name>
</gene>
<evidence type="ECO:0000259" key="3">
    <source>
        <dbReference type="Pfam" id="PF08508"/>
    </source>
</evidence>
<dbReference type="PANTHER" id="PTHR39405">
    <property type="entry name" value="DSC E3 UBIQUITIN LIGASE COMPLEX SUBUNIT 4"/>
    <property type="match status" value="1"/>
</dbReference>
<feature type="compositionally biased region" description="Basic residues" evidence="1">
    <location>
        <begin position="70"/>
        <end position="82"/>
    </location>
</feature>
<feature type="domain" description="DUF1746" evidence="3">
    <location>
        <begin position="100"/>
        <end position="214"/>
    </location>
</feature>
<keyword evidence="2" id="KW-1133">Transmembrane helix</keyword>
<evidence type="ECO:0000256" key="1">
    <source>
        <dbReference type="SAM" id="MobiDB-lite"/>
    </source>
</evidence>
<keyword evidence="2" id="KW-0472">Membrane</keyword>
<dbReference type="EMBL" id="JAQHRD010000001">
    <property type="protein sequence ID" value="KAJ6445808.1"/>
    <property type="molecule type" value="Genomic_DNA"/>
</dbReference>
<evidence type="ECO:0000256" key="2">
    <source>
        <dbReference type="SAM" id="Phobius"/>
    </source>
</evidence>
<evidence type="ECO:0000313" key="5">
    <source>
        <dbReference type="Proteomes" id="UP001163105"/>
    </source>
</evidence>
<dbReference type="PANTHER" id="PTHR39405:SF1">
    <property type="entry name" value="DSC E3 UBIQUITIN LIGASE COMPLEX SUBUNIT 4"/>
    <property type="match status" value="1"/>
</dbReference>
<feature type="region of interest" description="Disordered" evidence="1">
    <location>
        <begin position="1"/>
        <end position="82"/>
    </location>
</feature>
<dbReference type="Pfam" id="PF08508">
    <property type="entry name" value="DUF1746"/>
    <property type="match status" value="1"/>
</dbReference>
<feature type="transmembrane region" description="Helical" evidence="2">
    <location>
        <begin position="198"/>
        <end position="217"/>
    </location>
</feature>
<proteinExistence type="predicted"/>
<dbReference type="Proteomes" id="UP001163105">
    <property type="component" value="Unassembled WGS sequence"/>
</dbReference>